<evidence type="ECO:0000256" key="9">
    <source>
        <dbReference type="RuleBase" id="RU363034"/>
    </source>
</evidence>
<dbReference type="Gene3D" id="2.40.10.10">
    <property type="entry name" value="Trypsin-like serine proteases"/>
    <property type="match status" value="1"/>
</dbReference>
<keyword evidence="7" id="KW-1015">Disulfide bond</keyword>
<proteinExistence type="inferred from homology"/>
<dbReference type="GO" id="GO:0005615">
    <property type="term" value="C:extracellular space"/>
    <property type="evidence" value="ECO:0007669"/>
    <property type="project" value="TreeGrafter"/>
</dbReference>
<dbReference type="InterPro" id="IPR043504">
    <property type="entry name" value="Peptidase_S1_PA_chymotrypsin"/>
</dbReference>
<dbReference type="Proteomes" id="UP001381693">
    <property type="component" value="Unassembled WGS sequence"/>
</dbReference>
<dbReference type="PROSITE" id="PS50240">
    <property type="entry name" value="TRYPSIN_DOM"/>
    <property type="match status" value="1"/>
</dbReference>
<keyword evidence="6 9" id="KW-0720">Serine protease</keyword>
<sequence length="425" mass="46464">MRGAEHTWGLFLIWLAVGQSSYAQEVIFGSAHEASSECTTRDGNKGRCLDIRKCPKVQENFRTNPPTHCGFSGFSPVVCCPLSAEPVNEGPKDGDTVQLVDISPPDFAPGFECGVNSARRVSTLFQKRSVPTPDNFPHVRPTGLPDLSLLPVDGILAVLNQPKVPKFEGGLLKPSVVGGIDAKANAWPWMALLGNKENDGKYNWFCAGALINDQWVLTAAHCVDGTTLEVVRLGEHNYNSDQDGAKHVDFSIQQIIPHPNYTQPTAYHDLALLQLSRKVVFETFIHPVCLPWGEESERDLIGTQVKLTGWGDTQFLGSPSSILQEVDLTIFPNSKCEANYSRLRHYSISWPNGIGNETTCAGDEAGGRDACQGDSGGPIVYRSNGKYTINGVVSRGYGCGLKDYPGIYANIQYPDYLAWIKKTAF</sequence>
<dbReference type="PROSITE" id="PS00135">
    <property type="entry name" value="TRYPSIN_SER"/>
    <property type="match status" value="1"/>
</dbReference>
<dbReference type="SUPFAM" id="SSF50494">
    <property type="entry name" value="Trypsin-like serine proteases"/>
    <property type="match status" value="1"/>
</dbReference>
<comment type="similarity">
    <text evidence="8 10">Belongs to the peptidase S1 family. CLIP subfamily.</text>
</comment>
<dbReference type="Pfam" id="PF00089">
    <property type="entry name" value="Trypsin"/>
    <property type="match status" value="1"/>
</dbReference>
<evidence type="ECO:0000256" key="3">
    <source>
        <dbReference type="ARBA" id="ARBA00022670"/>
    </source>
</evidence>
<dbReference type="InterPro" id="IPR001254">
    <property type="entry name" value="Trypsin_dom"/>
</dbReference>
<keyword evidence="3 9" id="KW-0645">Protease</keyword>
<keyword evidence="4 10" id="KW-0732">Signal</keyword>
<dbReference type="EC" id="3.4.21.-" evidence="9"/>
<dbReference type="PANTHER" id="PTHR24264">
    <property type="entry name" value="TRYPSIN-RELATED"/>
    <property type="match status" value="1"/>
</dbReference>
<keyword evidence="2 10" id="KW-0964">Secreted</keyword>
<comment type="caution">
    <text evidence="13">The sequence shown here is derived from an EMBL/GenBank/DDBJ whole genome shotgun (WGS) entry which is preliminary data.</text>
</comment>
<evidence type="ECO:0000256" key="8">
    <source>
        <dbReference type="ARBA" id="ARBA00024195"/>
    </source>
</evidence>
<dbReference type="CDD" id="cd00190">
    <property type="entry name" value="Tryp_SPc"/>
    <property type="match status" value="1"/>
</dbReference>
<dbReference type="FunFam" id="2.40.10.10:FF:000006">
    <property type="entry name" value="Serine proteinase stubble"/>
    <property type="match status" value="1"/>
</dbReference>
<keyword evidence="14" id="KW-1185">Reference proteome</keyword>
<gene>
    <name evidence="13" type="primary">CLIPD6</name>
    <name evidence="13" type="ORF">SK128_018518</name>
</gene>
<comment type="domain">
    <text evidence="10">The clip domain consists of 35-55 residues which are 'knitted' together usually by 3 conserved disulfide bonds forming a clip-like compact structure.</text>
</comment>
<dbReference type="Pfam" id="PF12032">
    <property type="entry name" value="CLIP"/>
    <property type="match status" value="1"/>
</dbReference>
<evidence type="ECO:0000256" key="6">
    <source>
        <dbReference type="ARBA" id="ARBA00022825"/>
    </source>
</evidence>
<feature type="domain" description="Clip" evidence="12">
    <location>
        <begin position="37"/>
        <end position="80"/>
    </location>
</feature>
<dbReference type="GO" id="GO:0006508">
    <property type="term" value="P:proteolysis"/>
    <property type="evidence" value="ECO:0007669"/>
    <property type="project" value="UniProtKB-KW"/>
</dbReference>
<dbReference type="EMBL" id="JAXCGZ010009571">
    <property type="protein sequence ID" value="KAK7076696.1"/>
    <property type="molecule type" value="Genomic_DNA"/>
</dbReference>
<dbReference type="InterPro" id="IPR001314">
    <property type="entry name" value="Peptidase_S1A"/>
</dbReference>
<name>A0AAN8X2C3_HALRR</name>
<evidence type="ECO:0000313" key="14">
    <source>
        <dbReference type="Proteomes" id="UP001381693"/>
    </source>
</evidence>
<accession>A0AAN8X2C3</accession>
<reference evidence="13 14" key="1">
    <citation type="submission" date="2023-11" db="EMBL/GenBank/DDBJ databases">
        <title>Halocaridina rubra genome assembly.</title>
        <authorList>
            <person name="Smith C."/>
        </authorList>
    </citation>
    <scope>NUCLEOTIDE SEQUENCE [LARGE SCALE GENOMIC DNA]</scope>
    <source>
        <strain evidence="13">EP-1</strain>
        <tissue evidence="13">Whole</tissue>
    </source>
</reference>
<evidence type="ECO:0000256" key="7">
    <source>
        <dbReference type="ARBA" id="ARBA00023157"/>
    </source>
</evidence>
<evidence type="ECO:0000256" key="2">
    <source>
        <dbReference type="ARBA" id="ARBA00022525"/>
    </source>
</evidence>
<dbReference type="PROSITE" id="PS51888">
    <property type="entry name" value="CLIP"/>
    <property type="match status" value="1"/>
</dbReference>
<dbReference type="SMART" id="SM00020">
    <property type="entry name" value="Tryp_SPc"/>
    <property type="match status" value="1"/>
</dbReference>
<dbReference type="InterPro" id="IPR038565">
    <property type="entry name" value="CLIP_sf"/>
</dbReference>
<comment type="subcellular location">
    <subcellularLocation>
        <location evidence="1 10">Secreted</location>
    </subcellularLocation>
</comment>
<dbReference type="InterPro" id="IPR018114">
    <property type="entry name" value="TRYPSIN_HIS"/>
</dbReference>
<dbReference type="InterPro" id="IPR050127">
    <property type="entry name" value="Serine_Proteases_S1"/>
</dbReference>
<dbReference type="InterPro" id="IPR033116">
    <property type="entry name" value="TRYPSIN_SER"/>
</dbReference>
<evidence type="ECO:0000256" key="4">
    <source>
        <dbReference type="ARBA" id="ARBA00022729"/>
    </source>
</evidence>
<dbReference type="InterPro" id="IPR009003">
    <property type="entry name" value="Peptidase_S1_PA"/>
</dbReference>
<dbReference type="PRINTS" id="PR00722">
    <property type="entry name" value="CHYMOTRYPSIN"/>
</dbReference>
<feature type="signal peptide" evidence="10">
    <location>
        <begin position="1"/>
        <end position="23"/>
    </location>
</feature>
<dbReference type="PROSITE" id="PS00134">
    <property type="entry name" value="TRYPSIN_HIS"/>
    <property type="match status" value="1"/>
</dbReference>
<dbReference type="InterPro" id="IPR022700">
    <property type="entry name" value="CLIP"/>
</dbReference>
<dbReference type="GO" id="GO:0004252">
    <property type="term" value="F:serine-type endopeptidase activity"/>
    <property type="evidence" value="ECO:0007669"/>
    <property type="project" value="UniProtKB-UniRule"/>
</dbReference>
<evidence type="ECO:0000256" key="5">
    <source>
        <dbReference type="ARBA" id="ARBA00022801"/>
    </source>
</evidence>
<evidence type="ECO:0000256" key="1">
    <source>
        <dbReference type="ARBA" id="ARBA00004613"/>
    </source>
</evidence>
<dbReference type="Gene3D" id="3.30.1640.30">
    <property type="match status" value="1"/>
</dbReference>
<dbReference type="PANTHER" id="PTHR24264:SF65">
    <property type="entry name" value="SRCR DOMAIN-CONTAINING PROTEIN"/>
    <property type="match status" value="1"/>
</dbReference>
<organism evidence="13 14">
    <name type="scientific">Halocaridina rubra</name>
    <name type="common">Hawaiian red shrimp</name>
    <dbReference type="NCBI Taxonomy" id="373956"/>
    <lineage>
        <taxon>Eukaryota</taxon>
        <taxon>Metazoa</taxon>
        <taxon>Ecdysozoa</taxon>
        <taxon>Arthropoda</taxon>
        <taxon>Crustacea</taxon>
        <taxon>Multicrustacea</taxon>
        <taxon>Malacostraca</taxon>
        <taxon>Eumalacostraca</taxon>
        <taxon>Eucarida</taxon>
        <taxon>Decapoda</taxon>
        <taxon>Pleocyemata</taxon>
        <taxon>Caridea</taxon>
        <taxon>Atyoidea</taxon>
        <taxon>Atyidae</taxon>
        <taxon>Halocaridina</taxon>
    </lineage>
</organism>
<evidence type="ECO:0000256" key="10">
    <source>
        <dbReference type="RuleBase" id="RU366078"/>
    </source>
</evidence>
<evidence type="ECO:0000259" key="11">
    <source>
        <dbReference type="PROSITE" id="PS50240"/>
    </source>
</evidence>
<dbReference type="AlphaFoldDB" id="A0AAN8X2C3"/>
<keyword evidence="5 9" id="KW-0378">Hydrolase</keyword>
<dbReference type="SMART" id="SM00680">
    <property type="entry name" value="CLIP"/>
    <property type="match status" value="1"/>
</dbReference>
<feature type="chain" id="PRO_5042671337" description="CLIP domain-containing serine protease" evidence="10">
    <location>
        <begin position="24"/>
        <end position="425"/>
    </location>
</feature>
<evidence type="ECO:0000313" key="13">
    <source>
        <dbReference type="EMBL" id="KAK7076696.1"/>
    </source>
</evidence>
<protein>
    <recommendedName>
        <fullName evidence="10">CLIP domain-containing serine protease</fullName>
        <ecNumber evidence="9">3.4.21.-</ecNumber>
    </recommendedName>
</protein>
<evidence type="ECO:0000259" key="12">
    <source>
        <dbReference type="PROSITE" id="PS51888"/>
    </source>
</evidence>
<feature type="domain" description="Peptidase S1" evidence="11">
    <location>
        <begin position="176"/>
        <end position="425"/>
    </location>
</feature>